<name>A0ABT3X4P7_9BACL</name>
<dbReference type="RefSeq" id="WP_267153121.1">
    <property type="nucleotide sequence ID" value="NZ_JAPMLT010000013.1"/>
</dbReference>
<feature type="signal peptide" evidence="1">
    <location>
        <begin position="1"/>
        <end position="27"/>
    </location>
</feature>
<dbReference type="Pfam" id="PF12733">
    <property type="entry name" value="Cadherin-like"/>
    <property type="match status" value="13"/>
</dbReference>
<keyword evidence="4" id="KW-1185">Reference proteome</keyword>
<dbReference type="Proteomes" id="UP001208017">
    <property type="component" value="Unassembled WGS sequence"/>
</dbReference>
<gene>
    <name evidence="3" type="ORF">OS242_18175</name>
</gene>
<comment type="caution">
    <text evidence="3">The sequence shown here is derived from an EMBL/GenBank/DDBJ whole genome shotgun (WGS) entry which is preliminary data.</text>
</comment>
<evidence type="ECO:0000259" key="2">
    <source>
        <dbReference type="PROSITE" id="PS51272"/>
    </source>
</evidence>
<feature type="chain" id="PRO_5047372557" evidence="1">
    <location>
        <begin position="28"/>
        <end position="2015"/>
    </location>
</feature>
<keyword evidence="1" id="KW-0732">Signal</keyword>
<proteinExistence type="predicted"/>
<sequence>MKGKSRSFTRFLSMMLVFLLLFASSGAGQWAEVARAADEPWVNKDAGTTGGFNKVAHHNGNWIAVGNTGLLRKSGDGETWSPSGSYATSFFGVTHGLGYWVIVGSGGVLYTSDNNGDSWVARTSGVAANLRSVAANSTTLVTVGDGGNIVYSLDGQNWTPATGSPFGTTLRGVTYGGGQFVAVGDSGKIYTSTDGIAWSPQTSPTTQTLLEVAYADGKYIVVGLNGMLLYSENGTAWEQQTVPSGATTLYGVTYGQGKFTVVGLSGTVIHSADGKLWEAEASGIATHLTHIAFGTNKYVAVGVSGKVYVRNAAMSTNANLSSLTLSAGTLSPLFSSSVEIYTANVANGVTFVDVTPTVEDANATVEVQGASVTSGTASTVPLSVGNNEITILVTAQSGATKTYKVTVNRALSGNNNLSNLTLSTGSLTPGFASGTTSYTQNVPYAVTSVNVTPTVADTTATVTVNGAAVDSGSAATVSPLDQGENTITVTVKAQNNATKTYTVKVTRGAPSANADLSGLTLSAGSLSPSFDPAEIGYDASVVNGVTSVDVTPVTSDSTATITVKGTSVASGNSVNVPLTVGANPIPVLVMAENGTTKTYTVTVHRAMSSNTQLAGLTLSTGSLSPSFTGGVRSYNATVANGVTSVDVTPDYAESTQSVKINGTPVSDGASKTITPLAVGPNTVTVVVTAENGDSDQYEITVTREKSDNADLSALSVSNGPLNPGFDPDTLSYDAADVANEVTSVSITPTVADDQATVTVDGTLVASGTARAVSLGTGLNAIPVVVTAENGSTKTYIINVTRAKSANNDLTDLTISEGSLNPLFATGQQDYTVEVGNEVTSLDVTPTLADTTASVTVNGSPVASGSSKTVTSLVVGENTITVAVRAENGATKNYVIVVTRLKSSNADLSNLTISKGTLTPGFDASIEQYTAEVGNEVTSLDVTPTAADSTATITVDGSPVASGASTTISSLPVGTTTITIAVEAEDGTPNVYEIKVTRLPSSNANLISLTVSKGSLTPTFDSSEVNYTVEVANDVTALDVTPTVADSTATVTVNGDPVVSGTGKTISSLAVGTPKTITVTVKAQDGTEKEYEIIVTRLPSSNADLSNLTISEGTLAPVFASSSQNYTAEVGNEVTSLTVTPTVADSTATVSVNGVAIVSGTGKAVALSTGPNTITVAVEAEDGTPKEYEIIVTRAKSDNANLSNLMVSAGTLTPGFSAGEKAYTVEVGNEVTSLTVTPTAAESMAEITVNGVEVVSGTGKAVSPLAVGPNTITIAVTAEDGTPNSYVITVNRAESSNADLSNLTVSEGSLTPAFASGEVNYTVEVANDVTSLDVTPTVADSTASVNVNGDPVVSGNAKTISSLAVGENTITIAVEAEDGTPKVYEIIVTRLQSGNNNLSNLTVSAGTLDPVFAPGEISYSVSVGNEVTSLDLTPTVDDLTASVKVAGADVVSGNAHTVALHVGANPIQVTVTAENGSTKTYTVTVTRAASSNNNLSNVTISQGTLTPVFSSETTDYTADVTASVNSLELTPTVADGTATVKVNGKAVTSGNAIKVVLKPGSNTITVLVTAENGSTKTYTLVVTRPSGGGGGGGGGTPSDIIDGVIRVVNENGQPLNENVTKLLGSNVPLTAAIYAADGKTLLQAGIDVEANGTFKMKRVTSGTYKMFLYPLAPNGEKLAGAEGTLTVQESASSLQIEMINPFGTVRDSVTNEAVDGVKVSLYWADTEQNRSKGRTPGTLVSLPQLPEMMPGQNVNGQLSSLEGEYGFLMFPEGAYYLIAERSGYETYDSRLDPETGILLVDRIAVTTDFKMKALETREHLPYILGYADGTFQPNKGITRAELATILTRLFANGEVGAQTASFGDVNHSHWAAKSIAFVHGKNVMVGYPDGNFYPNRVVTRAEMAMVLAKLKQLPNAAGTSAFTDLGDHWAKDAILKAEKAGLLNGFPDGTFRPNAELTRAQTVVILNKLLERHPRSVEGSPKWSDVAPDYWAYKDIMEASVRHKYHLVDGVEVWIK</sequence>
<dbReference type="InterPro" id="IPR051465">
    <property type="entry name" value="Cell_Envelope_Struct_Comp"/>
</dbReference>
<dbReference type="InterPro" id="IPR025883">
    <property type="entry name" value="Cadherin-like_domain"/>
</dbReference>
<dbReference type="InterPro" id="IPR001119">
    <property type="entry name" value="SLH_dom"/>
</dbReference>
<dbReference type="PANTHER" id="PTHR43308">
    <property type="entry name" value="OUTER MEMBRANE PROTEIN ALPHA-RELATED"/>
    <property type="match status" value="1"/>
</dbReference>
<evidence type="ECO:0000313" key="3">
    <source>
        <dbReference type="EMBL" id="MCX7571876.1"/>
    </source>
</evidence>
<organism evidence="3 4">
    <name type="scientific">Tumebacillus lacus</name>
    <dbReference type="NCBI Taxonomy" id="2995335"/>
    <lineage>
        <taxon>Bacteria</taxon>
        <taxon>Bacillati</taxon>
        <taxon>Bacillota</taxon>
        <taxon>Bacilli</taxon>
        <taxon>Bacillales</taxon>
        <taxon>Alicyclobacillaceae</taxon>
        <taxon>Tumebacillus</taxon>
    </lineage>
</organism>
<dbReference type="PANTHER" id="PTHR43308:SF1">
    <property type="entry name" value="OUTER MEMBRANE PROTEIN ALPHA"/>
    <property type="match status" value="1"/>
</dbReference>
<evidence type="ECO:0000313" key="4">
    <source>
        <dbReference type="Proteomes" id="UP001208017"/>
    </source>
</evidence>
<dbReference type="Pfam" id="PF00395">
    <property type="entry name" value="SLH"/>
    <property type="match status" value="3"/>
</dbReference>
<feature type="domain" description="SLH" evidence="2">
    <location>
        <begin position="1921"/>
        <end position="1979"/>
    </location>
</feature>
<dbReference type="PROSITE" id="PS51272">
    <property type="entry name" value="SLH"/>
    <property type="match status" value="2"/>
</dbReference>
<accession>A0ABT3X4P7</accession>
<evidence type="ECO:0000256" key="1">
    <source>
        <dbReference type="SAM" id="SignalP"/>
    </source>
</evidence>
<dbReference type="EMBL" id="JAPMLT010000013">
    <property type="protein sequence ID" value="MCX7571876.1"/>
    <property type="molecule type" value="Genomic_DNA"/>
</dbReference>
<feature type="domain" description="SLH" evidence="2">
    <location>
        <begin position="1857"/>
        <end position="1920"/>
    </location>
</feature>
<dbReference type="SUPFAM" id="SSF110296">
    <property type="entry name" value="Oligoxyloglucan reducing end-specific cellobiohydrolase"/>
    <property type="match status" value="1"/>
</dbReference>
<protein>
    <submittedName>
        <fullName evidence="3">Cadherin-like beta sandwich domain-containing protein</fullName>
    </submittedName>
</protein>
<reference evidence="3 4" key="1">
    <citation type="submission" date="2022-11" db="EMBL/GenBank/DDBJ databases">
        <title>Study of microbial diversity in lake waters.</title>
        <authorList>
            <person name="Zhang J."/>
        </authorList>
    </citation>
    <scope>NUCLEOTIDE SEQUENCE [LARGE SCALE GENOMIC DNA]</scope>
    <source>
        <strain evidence="3 4">DT12</strain>
    </source>
</reference>